<accession>A0ABQ9HU57</accession>
<sequence>MSETLENVPACNVFSYGETNITDYPGKKLLLYRRGVKDPEKVMNHSKSSTTIMICASASVNVYWIPGQRMDLKVTHTLKVHAVQRMHDSIELLMGGWRLSAFLTGFQLFFYHMLNDWKANIIYPLCVFPRIRQNYVNRLMSPFSAL</sequence>
<name>A0ABQ9HU57_9NEOP</name>
<dbReference type="Proteomes" id="UP001159363">
    <property type="component" value="Chromosome 3"/>
</dbReference>
<protein>
    <submittedName>
        <fullName evidence="1">Uncharacterized protein</fullName>
    </submittedName>
</protein>
<reference evidence="1 2" key="1">
    <citation type="submission" date="2023-02" db="EMBL/GenBank/DDBJ databases">
        <title>LHISI_Scaffold_Assembly.</title>
        <authorList>
            <person name="Stuart O.P."/>
            <person name="Cleave R."/>
            <person name="Magrath M.J.L."/>
            <person name="Mikheyev A.S."/>
        </authorList>
    </citation>
    <scope>NUCLEOTIDE SEQUENCE [LARGE SCALE GENOMIC DNA]</scope>
    <source>
        <strain evidence="1">Daus_M_001</strain>
        <tissue evidence="1">Leg muscle</tissue>
    </source>
</reference>
<evidence type="ECO:0000313" key="1">
    <source>
        <dbReference type="EMBL" id="KAJ8887925.1"/>
    </source>
</evidence>
<proteinExistence type="predicted"/>
<keyword evidence="2" id="KW-1185">Reference proteome</keyword>
<gene>
    <name evidence="1" type="ORF">PR048_007409</name>
</gene>
<organism evidence="1 2">
    <name type="scientific">Dryococelus australis</name>
    <dbReference type="NCBI Taxonomy" id="614101"/>
    <lineage>
        <taxon>Eukaryota</taxon>
        <taxon>Metazoa</taxon>
        <taxon>Ecdysozoa</taxon>
        <taxon>Arthropoda</taxon>
        <taxon>Hexapoda</taxon>
        <taxon>Insecta</taxon>
        <taxon>Pterygota</taxon>
        <taxon>Neoptera</taxon>
        <taxon>Polyneoptera</taxon>
        <taxon>Phasmatodea</taxon>
        <taxon>Verophasmatodea</taxon>
        <taxon>Anareolatae</taxon>
        <taxon>Phasmatidae</taxon>
        <taxon>Eurycanthinae</taxon>
        <taxon>Dryococelus</taxon>
    </lineage>
</organism>
<comment type="caution">
    <text evidence="1">The sequence shown here is derived from an EMBL/GenBank/DDBJ whole genome shotgun (WGS) entry which is preliminary data.</text>
</comment>
<dbReference type="EMBL" id="JARBHB010000003">
    <property type="protein sequence ID" value="KAJ8887925.1"/>
    <property type="molecule type" value="Genomic_DNA"/>
</dbReference>
<evidence type="ECO:0000313" key="2">
    <source>
        <dbReference type="Proteomes" id="UP001159363"/>
    </source>
</evidence>